<proteinExistence type="predicted"/>
<dbReference type="SUPFAM" id="SSF64484">
    <property type="entry name" value="beta and beta-prime subunits of DNA dependent RNA-polymerase"/>
    <property type="match status" value="1"/>
</dbReference>
<name>A0AAW1WSR5_RUBAR</name>
<evidence type="ECO:0000256" key="5">
    <source>
        <dbReference type="ARBA" id="ARBA00023163"/>
    </source>
</evidence>
<dbReference type="GO" id="GO:0000428">
    <property type="term" value="C:DNA-directed RNA polymerase complex"/>
    <property type="evidence" value="ECO:0007669"/>
    <property type="project" value="UniProtKB-KW"/>
</dbReference>
<protein>
    <recommendedName>
        <fullName evidence="1">DNA-directed RNA polymerase</fullName>
        <ecNumber evidence="1">2.7.7.6</ecNumber>
    </recommendedName>
</protein>
<dbReference type="AlphaFoldDB" id="A0AAW1WSR5"/>
<dbReference type="PANTHER" id="PTHR19376:SF36">
    <property type="entry name" value="DNA-DIRECTED RNA POLYMERASE IV SUBUNIT 1"/>
    <property type="match status" value="1"/>
</dbReference>
<keyword evidence="2" id="KW-0240">DNA-directed RNA polymerase</keyword>
<dbReference type="GO" id="GO:0006351">
    <property type="term" value="P:DNA-templated transcription"/>
    <property type="evidence" value="ECO:0007669"/>
    <property type="project" value="InterPro"/>
</dbReference>
<accession>A0AAW1WSR5</accession>
<evidence type="ECO:0000256" key="4">
    <source>
        <dbReference type="ARBA" id="ARBA00022695"/>
    </source>
</evidence>
<comment type="caution">
    <text evidence="6">The sequence shown here is derived from an EMBL/GenBank/DDBJ whole genome shotgun (WGS) entry which is preliminary data.</text>
</comment>
<evidence type="ECO:0000313" key="7">
    <source>
        <dbReference type="Proteomes" id="UP001457282"/>
    </source>
</evidence>
<dbReference type="InterPro" id="IPR044893">
    <property type="entry name" value="RNA_pol_Rpb1_clamp_domain"/>
</dbReference>
<evidence type="ECO:0000256" key="3">
    <source>
        <dbReference type="ARBA" id="ARBA00022679"/>
    </source>
</evidence>
<keyword evidence="7" id="KW-1185">Reference proteome</keyword>
<dbReference type="Proteomes" id="UP001457282">
    <property type="component" value="Unassembled WGS sequence"/>
</dbReference>
<keyword evidence="5" id="KW-0804">Transcription</keyword>
<dbReference type="GO" id="GO:0003899">
    <property type="term" value="F:DNA-directed RNA polymerase activity"/>
    <property type="evidence" value="ECO:0007669"/>
    <property type="project" value="UniProtKB-EC"/>
</dbReference>
<evidence type="ECO:0000256" key="1">
    <source>
        <dbReference type="ARBA" id="ARBA00012418"/>
    </source>
</evidence>
<dbReference type="PANTHER" id="PTHR19376">
    <property type="entry name" value="DNA-DIRECTED RNA POLYMERASE"/>
    <property type="match status" value="1"/>
</dbReference>
<evidence type="ECO:0000313" key="6">
    <source>
        <dbReference type="EMBL" id="KAK9927342.1"/>
    </source>
</evidence>
<gene>
    <name evidence="6" type="ORF">M0R45_024529</name>
</gene>
<dbReference type="EC" id="2.7.7.6" evidence="1"/>
<organism evidence="6 7">
    <name type="scientific">Rubus argutus</name>
    <name type="common">Southern blackberry</name>
    <dbReference type="NCBI Taxonomy" id="59490"/>
    <lineage>
        <taxon>Eukaryota</taxon>
        <taxon>Viridiplantae</taxon>
        <taxon>Streptophyta</taxon>
        <taxon>Embryophyta</taxon>
        <taxon>Tracheophyta</taxon>
        <taxon>Spermatophyta</taxon>
        <taxon>Magnoliopsida</taxon>
        <taxon>eudicotyledons</taxon>
        <taxon>Gunneridae</taxon>
        <taxon>Pentapetalae</taxon>
        <taxon>rosids</taxon>
        <taxon>fabids</taxon>
        <taxon>Rosales</taxon>
        <taxon>Rosaceae</taxon>
        <taxon>Rosoideae</taxon>
        <taxon>Rosoideae incertae sedis</taxon>
        <taxon>Rubus</taxon>
    </lineage>
</organism>
<reference evidence="6 7" key="1">
    <citation type="journal article" date="2023" name="G3 (Bethesda)">
        <title>A chromosome-length genome assembly and annotation of blackberry (Rubus argutus, cv. 'Hillquist').</title>
        <authorList>
            <person name="Bruna T."/>
            <person name="Aryal R."/>
            <person name="Dudchenko O."/>
            <person name="Sargent D.J."/>
            <person name="Mead D."/>
            <person name="Buti M."/>
            <person name="Cavallini A."/>
            <person name="Hytonen T."/>
            <person name="Andres J."/>
            <person name="Pham M."/>
            <person name="Weisz D."/>
            <person name="Mascagni F."/>
            <person name="Usai G."/>
            <person name="Natali L."/>
            <person name="Bassil N."/>
            <person name="Fernandez G.E."/>
            <person name="Lomsadze A."/>
            <person name="Armour M."/>
            <person name="Olukolu B."/>
            <person name="Poorten T."/>
            <person name="Britton C."/>
            <person name="Davik J."/>
            <person name="Ashrafi H."/>
            <person name="Aiden E.L."/>
            <person name="Borodovsky M."/>
            <person name="Worthington M."/>
        </authorList>
    </citation>
    <scope>NUCLEOTIDE SEQUENCE [LARGE SCALE GENOMIC DNA]</scope>
    <source>
        <strain evidence="6">PI 553951</strain>
    </source>
</reference>
<evidence type="ECO:0000256" key="2">
    <source>
        <dbReference type="ARBA" id="ARBA00022478"/>
    </source>
</evidence>
<dbReference type="InterPro" id="IPR045867">
    <property type="entry name" value="DNA-dir_RpoC_beta_prime"/>
</dbReference>
<sequence>MENELYDEEQVPCGCITGVHLNVSTREDIEKMSTLLIEAAAQVNDPKLGLPNPTSQCSTCGAQDTKSCDGHFGSIKFPCTILHPYYLPEVAQILNKVCPACKAIRQGVRVKGSERKGCRYCFGGSSDYPRMKFKVSSRELFRRSTIIVEAIGELPADYWDFIPKDPQHDEACKNQIKEFYLMPRFILC</sequence>
<dbReference type="EMBL" id="JBEDUW010000005">
    <property type="protein sequence ID" value="KAK9927342.1"/>
    <property type="molecule type" value="Genomic_DNA"/>
</dbReference>
<keyword evidence="4" id="KW-0548">Nucleotidyltransferase</keyword>
<dbReference type="Gene3D" id="4.10.860.120">
    <property type="entry name" value="RNA polymerase II, clamp domain"/>
    <property type="match status" value="1"/>
</dbReference>
<keyword evidence="3" id="KW-0808">Transferase</keyword>